<evidence type="ECO:0000259" key="9">
    <source>
        <dbReference type="Pfam" id="PF13098"/>
    </source>
</evidence>
<feature type="chain" id="PRO_5033102472" description="Thiol:disulfide interchange protein" evidence="7">
    <location>
        <begin position="31"/>
        <end position="256"/>
    </location>
</feature>
<proteinExistence type="inferred from homology"/>
<dbReference type="PANTHER" id="PTHR35272:SF3">
    <property type="entry name" value="THIOL:DISULFIDE INTERCHANGE PROTEIN DSBC"/>
    <property type="match status" value="1"/>
</dbReference>
<comment type="similarity">
    <text evidence="2 7">Belongs to the thioredoxin family. DsbC subfamily.</text>
</comment>
<keyword evidence="6 7" id="KW-0676">Redox-active center</keyword>
<feature type="domain" description="Thioredoxin-like fold" evidence="9">
    <location>
        <begin position="125"/>
        <end position="246"/>
    </location>
</feature>
<dbReference type="InterPro" id="IPR036249">
    <property type="entry name" value="Thioredoxin-like_sf"/>
</dbReference>
<evidence type="ECO:0000256" key="2">
    <source>
        <dbReference type="ARBA" id="ARBA00009813"/>
    </source>
</evidence>
<dbReference type="RefSeq" id="WP_184329047.1">
    <property type="nucleotide sequence ID" value="NZ_JACHHZ010000001.1"/>
</dbReference>
<comment type="function">
    <text evidence="7">Required for disulfide bond formation in some periplasmic proteins. Acts by transferring its disulfide bond to other proteins and is reduced in the process.</text>
</comment>
<accession>A0A841HGM4</accession>
<dbReference type="InterPro" id="IPR033954">
    <property type="entry name" value="DiS-bond_Isoase_DsbC/G"/>
</dbReference>
<dbReference type="EMBL" id="JACHHZ010000001">
    <property type="protein sequence ID" value="MBB6091235.1"/>
    <property type="molecule type" value="Genomic_DNA"/>
</dbReference>
<protein>
    <recommendedName>
        <fullName evidence="7">Thiol:disulfide interchange protein</fullName>
    </recommendedName>
</protein>
<dbReference type="InterPro" id="IPR012336">
    <property type="entry name" value="Thioredoxin-like_fold"/>
</dbReference>
<evidence type="ECO:0000256" key="1">
    <source>
        <dbReference type="ARBA" id="ARBA00004418"/>
    </source>
</evidence>
<keyword evidence="10" id="KW-0413">Isomerase</keyword>
<reference evidence="10 11" key="1">
    <citation type="submission" date="2020-08" db="EMBL/GenBank/DDBJ databases">
        <title>Genomic Encyclopedia of Type Strains, Phase IV (KMG-IV): sequencing the most valuable type-strain genomes for metagenomic binning, comparative biology and taxonomic classification.</title>
        <authorList>
            <person name="Goeker M."/>
        </authorList>
    </citation>
    <scope>NUCLEOTIDE SEQUENCE [LARGE SCALE GENOMIC DNA]</scope>
    <source>
        <strain evidence="10 11">DSM 26723</strain>
    </source>
</reference>
<name>A0A841HGM4_9GAMM</name>
<comment type="caution">
    <text evidence="10">The sequence shown here is derived from an EMBL/GenBank/DDBJ whole genome shotgun (WGS) entry which is preliminary data.</text>
</comment>
<dbReference type="InterPro" id="IPR018950">
    <property type="entry name" value="DiS-bond_isomerase_DsbC/G_N"/>
</dbReference>
<keyword evidence="5" id="KW-1015">Disulfide bond</keyword>
<evidence type="ECO:0000313" key="11">
    <source>
        <dbReference type="Proteomes" id="UP000588068"/>
    </source>
</evidence>
<dbReference type="AlphaFoldDB" id="A0A841HGM4"/>
<evidence type="ECO:0000256" key="3">
    <source>
        <dbReference type="ARBA" id="ARBA00022729"/>
    </source>
</evidence>
<comment type="subcellular location">
    <subcellularLocation>
        <location evidence="1 7">Periplasm</location>
    </subcellularLocation>
</comment>
<dbReference type="SUPFAM" id="SSF52833">
    <property type="entry name" value="Thioredoxin-like"/>
    <property type="match status" value="1"/>
</dbReference>
<dbReference type="InterPro" id="IPR009094">
    <property type="entry name" value="DiS-bond_isomerase_DsbC/G_N_sf"/>
</dbReference>
<dbReference type="GO" id="GO:0042597">
    <property type="term" value="C:periplasmic space"/>
    <property type="evidence" value="ECO:0007669"/>
    <property type="project" value="UniProtKB-SubCell"/>
</dbReference>
<sequence length="256" mass="28303">MLEATVKKLVRRGVWSALLALMVATGNLHAAAPTARDVHEKLVKQLPNLTLEQVWPSPIPGLFEIRLDGGSAFVTPDGQYLIRGDLFDIATRKNLSDVRRAQERKQLLAKVDDKEAIVFAPAVTKHTITVFTDVECGYCRKLHSHVSEYNEKGIAVRYLAFPRTGPGSPSWKTMESVWCSKDPRDALTRAKRGEAIDRTEPCKPAAIEHDYQLGEQFGLQGTPLIVLEDGRTIGGYVTPEQLLRTLESTASVASAR</sequence>
<evidence type="ECO:0000259" key="8">
    <source>
        <dbReference type="Pfam" id="PF10411"/>
    </source>
</evidence>
<dbReference type="Proteomes" id="UP000588068">
    <property type="component" value="Unassembled WGS sequence"/>
</dbReference>
<dbReference type="InterPro" id="IPR051470">
    <property type="entry name" value="Thiol:disulfide_interchange"/>
</dbReference>
<dbReference type="GO" id="GO:0016853">
    <property type="term" value="F:isomerase activity"/>
    <property type="evidence" value="ECO:0007669"/>
    <property type="project" value="UniProtKB-KW"/>
</dbReference>
<keyword evidence="11" id="KW-1185">Reference proteome</keyword>
<evidence type="ECO:0000256" key="7">
    <source>
        <dbReference type="RuleBase" id="RU364038"/>
    </source>
</evidence>
<feature type="signal peptide" evidence="7">
    <location>
        <begin position="1"/>
        <end position="30"/>
    </location>
</feature>
<evidence type="ECO:0000313" key="10">
    <source>
        <dbReference type="EMBL" id="MBB6091235.1"/>
    </source>
</evidence>
<dbReference type="Gene3D" id="3.40.30.10">
    <property type="entry name" value="Glutaredoxin"/>
    <property type="match status" value="1"/>
</dbReference>
<evidence type="ECO:0000256" key="5">
    <source>
        <dbReference type="ARBA" id="ARBA00023157"/>
    </source>
</evidence>
<dbReference type="Pfam" id="PF10411">
    <property type="entry name" value="DsbC_N"/>
    <property type="match status" value="1"/>
</dbReference>
<evidence type="ECO:0000256" key="6">
    <source>
        <dbReference type="ARBA" id="ARBA00023284"/>
    </source>
</evidence>
<organism evidence="10 11">
    <name type="scientific">Povalibacter uvarum</name>
    <dbReference type="NCBI Taxonomy" id="732238"/>
    <lineage>
        <taxon>Bacteria</taxon>
        <taxon>Pseudomonadati</taxon>
        <taxon>Pseudomonadota</taxon>
        <taxon>Gammaproteobacteria</taxon>
        <taxon>Steroidobacterales</taxon>
        <taxon>Steroidobacteraceae</taxon>
        <taxon>Povalibacter</taxon>
    </lineage>
</organism>
<dbReference type="SUPFAM" id="SSF54423">
    <property type="entry name" value="DsbC/DsbG N-terminal domain-like"/>
    <property type="match status" value="1"/>
</dbReference>
<keyword evidence="3 7" id="KW-0732">Signal</keyword>
<keyword evidence="4 7" id="KW-0574">Periplasm</keyword>
<feature type="domain" description="Disulphide bond isomerase DsbC/G N-terminal" evidence="8">
    <location>
        <begin position="30"/>
        <end position="96"/>
    </location>
</feature>
<dbReference type="Gene3D" id="3.10.450.70">
    <property type="entry name" value="Disulphide bond isomerase, DsbC/G, N-terminal"/>
    <property type="match status" value="1"/>
</dbReference>
<dbReference type="PANTHER" id="PTHR35272">
    <property type="entry name" value="THIOL:DISULFIDE INTERCHANGE PROTEIN DSBC-RELATED"/>
    <property type="match status" value="1"/>
</dbReference>
<evidence type="ECO:0000256" key="4">
    <source>
        <dbReference type="ARBA" id="ARBA00022764"/>
    </source>
</evidence>
<dbReference type="CDD" id="cd03020">
    <property type="entry name" value="DsbA_DsbC_DsbG"/>
    <property type="match status" value="1"/>
</dbReference>
<gene>
    <name evidence="10" type="ORF">HNQ60_000081</name>
</gene>
<dbReference type="Pfam" id="PF13098">
    <property type="entry name" value="Thioredoxin_2"/>
    <property type="match status" value="1"/>
</dbReference>